<proteinExistence type="inferred from homology"/>
<evidence type="ECO:0000256" key="1">
    <source>
        <dbReference type="ARBA" id="ARBA00008471"/>
    </source>
</evidence>
<organism evidence="3 4">
    <name type="scientific">Aeromonas phage 2_D05</name>
    <dbReference type="NCBI Taxonomy" id="2588098"/>
    <lineage>
        <taxon>Viruses</taxon>
        <taxon>Duplodnaviria</taxon>
        <taxon>Heunggongvirae</taxon>
        <taxon>Uroviricota</taxon>
        <taxon>Caudoviricetes</taxon>
        <taxon>Kunmingvirus</taxon>
        <taxon>Kunmingvirus kv2D05</taxon>
    </lineage>
</organism>
<sequence>MANSLRKCKHCSEYKPAESGVKTPVAWFCCHVCAIEFAREKAAKVRERKARSESRQRKLDVKPIGYWAEKAQRSFNAYIRARDANEPCICCGAFHDGQWHAGHYRSVGGHPELRFEEDNCHKQASYCNNYKSGNLAEYRIRLIAKIGLERVEWLEGPHEPKRYRREDYQAIEAEYKAKLKKLQGGSGDSHFAGQANRVTH</sequence>
<keyword evidence="4" id="KW-1185">Reference proteome</keyword>
<name>A0A4Y5TXV1_9CAUD</name>
<comment type="similarity">
    <text evidence="1">Belongs to the ninG family.</text>
</comment>
<reference evidence="3 4" key="1">
    <citation type="submission" date="2019-04" db="EMBL/GenBank/DDBJ databases">
        <title>Nine Novel Phages from a Plateau Lake in Southwest China Provide Insights into Aeromonas Phage Diversity.</title>
        <authorList>
            <person name="Xiao W."/>
        </authorList>
    </citation>
    <scope>NUCLEOTIDE SEQUENCE [LARGE SCALE GENOMIC DNA]</scope>
</reference>
<evidence type="ECO:0000313" key="4">
    <source>
        <dbReference type="Proteomes" id="UP000318122"/>
    </source>
</evidence>
<evidence type="ECO:0000313" key="3">
    <source>
        <dbReference type="EMBL" id="QDB73865.1"/>
    </source>
</evidence>
<accession>A0A4Y5TXV1</accession>
<dbReference type="Pfam" id="PF05766">
    <property type="entry name" value="NinG"/>
    <property type="match status" value="1"/>
</dbReference>
<dbReference type="Proteomes" id="UP000318122">
    <property type="component" value="Segment"/>
</dbReference>
<dbReference type="EMBL" id="MK804891">
    <property type="protein sequence ID" value="QDB73865.1"/>
    <property type="molecule type" value="Genomic_DNA"/>
</dbReference>
<dbReference type="InterPro" id="IPR008713">
    <property type="entry name" value="Phage_lambda_NinG"/>
</dbReference>
<evidence type="ECO:0000256" key="2">
    <source>
        <dbReference type="ARBA" id="ARBA00021638"/>
    </source>
</evidence>
<protein>
    <recommendedName>
        <fullName evidence="2">Protein ninG</fullName>
    </recommendedName>
</protein>
<gene>
    <name evidence="3" type="ORF">2D05_034</name>
</gene>